<comment type="similarity">
    <text evidence="1">Belongs to the peptidase S33 family.</text>
</comment>
<dbReference type="InterPro" id="IPR029058">
    <property type="entry name" value="AB_hydrolase_fold"/>
</dbReference>
<reference evidence="4" key="1">
    <citation type="journal article" date="2020" name="Stud. Mycol.">
        <title>101 Dothideomycetes genomes: a test case for predicting lifestyles and emergence of pathogens.</title>
        <authorList>
            <person name="Haridas S."/>
            <person name="Albert R."/>
            <person name="Binder M."/>
            <person name="Bloem J."/>
            <person name="Labutti K."/>
            <person name="Salamov A."/>
            <person name="Andreopoulos B."/>
            <person name="Baker S."/>
            <person name="Barry K."/>
            <person name="Bills G."/>
            <person name="Bluhm B."/>
            <person name="Cannon C."/>
            <person name="Castanera R."/>
            <person name="Culley D."/>
            <person name="Daum C."/>
            <person name="Ezra D."/>
            <person name="Gonzalez J."/>
            <person name="Henrissat B."/>
            <person name="Kuo A."/>
            <person name="Liang C."/>
            <person name="Lipzen A."/>
            <person name="Lutzoni F."/>
            <person name="Magnuson J."/>
            <person name="Mondo S."/>
            <person name="Nolan M."/>
            <person name="Ohm R."/>
            <person name="Pangilinan J."/>
            <person name="Park H.-J."/>
            <person name="Ramirez L."/>
            <person name="Alfaro M."/>
            <person name="Sun H."/>
            <person name="Tritt A."/>
            <person name="Yoshinaga Y."/>
            <person name="Zwiers L.-H."/>
            <person name="Turgeon B."/>
            <person name="Goodwin S."/>
            <person name="Spatafora J."/>
            <person name="Crous P."/>
            <person name="Grigoriev I."/>
        </authorList>
    </citation>
    <scope>NUCLEOTIDE SEQUENCE</scope>
    <source>
        <strain evidence="4">CBS 107.79</strain>
    </source>
</reference>
<evidence type="ECO:0000256" key="1">
    <source>
        <dbReference type="ARBA" id="ARBA00010088"/>
    </source>
</evidence>
<dbReference type="Gene3D" id="3.40.50.1820">
    <property type="entry name" value="alpha/beta hydrolase"/>
    <property type="match status" value="1"/>
</dbReference>
<evidence type="ECO:0000313" key="5">
    <source>
        <dbReference type="Proteomes" id="UP000800036"/>
    </source>
</evidence>
<dbReference type="Proteomes" id="UP000800036">
    <property type="component" value="Unassembled WGS sequence"/>
</dbReference>
<protein>
    <recommendedName>
        <fullName evidence="3">AB hydrolase-1 domain-containing protein</fullName>
    </recommendedName>
</protein>
<accession>A0A6A5VBZ1</accession>
<evidence type="ECO:0000259" key="3">
    <source>
        <dbReference type="Pfam" id="PF00561"/>
    </source>
</evidence>
<dbReference type="EMBL" id="ML976698">
    <property type="protein sequence ID" value="KAF1970757.1"/>
    <property type="molecule type" value="Genomic_DNA"/>
</dbReference>
<dbReference type="Pfam" id="PF00561">
    <property type="entry name" value="Abhydrolase_1"/>
    <property type="match status" value="1"/>
</dbReference>
<proteinExistence type="inferred from homology"/>
<feature type="domain" description="AB hydrolase-1" evidence="3">
    <location>
        <begin position="60"/>
        <end position="227"/>
    </location>
</feature>
<dbReference type="SUPFAM" id="SSF53474">
    <property type="entry name" value="alpha/beta-Hydrolases"/>
    <property type="match status" value="1"/>
</dbReference>
<sequence>TVIYDYSELTPSPELNWTSCYDKFTCTLLQVPLDYSDPLAGTTNLGIIRLAANNSTAEDILLNQGGPGGSGVEFVLLAAESIMEKIGRNYNLIGIDPRGVNNSGPDIRCFPGYPLAGRNSFYADVFPAVDNSSEYGLQTSFQHANTYGEWCSGIYSVNNTAKYVGTIAVAQDFLHYTELTAKARNREPSEAKLNYYGISYGSLLGVTIATLFPDRINRMVIDGVMDTEDYYSGGWRTFAYDTDEAVRAIFEACLEAGPELCVFHQNASSWEQLEERYNAILDGLRQAPIVVAAPLSPLVQELNLLPYAFTWLDLLEVTFSASYGPFTTYPHLVQLLAQLESGNTSSLADVATRAATFSPAQEDAYDSREPRTLVSCLDAQGRFNTSNIEEYADHIAFMTNQSQYGGLVVPSFSGPICSKLNIFPPESQSWKGLPRTITTSAPILLIGNVADPITPLQSAKRVSGFFPGSEVLI</sequence>
<evidence type="ECO:0000313" key="4">
    <source>
        <dbReference type="EMBL" id="KAF1970757.1"/>
    </source>
</evidence>
<dbReference type="InterPro" id="IPR000073">
    <property type="entry name" value="AB_hydrolase_1"/>
</dbReference>
<dbReference type="PANTHER" id="PTHR43248">
    <property type="entry name" value="2-SUCCINYL-6-HYDROXY-2,4-CYCLOHEXADIENE-1-CARBOXYLATE SYNTHASE"/>
    <property type="match status" value="1"/>
</dbReference>
<name>A0A6A5VBZ1_9PLEO</name>
<organism evidence="4 5">
    <name type="scientific">Bimuria novae-zelandiae CBS 107.79</name>
    <dbReference type="NCBI Taxonomy" id="1447943"/>
    <lineage>
        <taxon>Eukaryota</taxon>
        <taxon>Fungi</taxon>
        <taxon>Dikarya</taxon>
        <taxon>Ascomycota</taxon>
        <taxon>Pezizomycotina</taxon>
        <taxon>Dothideomycetes</taxon>
        <taxon>Pleosporomycetidae</taxon>
        <taxon>Pleosporales</taxon>
        <taxon>Massarineae</taxon>
        <taxon>Didymosphaeriaceae</taxon>
        <taxon>Bimuria</taxon>
    </lineage>
</organism>
<evidence type="ECO:0000256" key="2">
    <source>
        <dbReference type="ARBA" id="ARBA00022801"/>
    </source>
</evidence>
<keyword evidence="2" id="KW-0378">Hydrolase</keyword>
<keyword evidence="5" id="KW-1185">Reference proteome</keyword>
<dbReference type="InterPro" id="IPR051601">
    <property type="entry name" value="Serine_prot/Carboxylest_S33"/>
</dbReference>
<dbReference type="GO" id="GO:0016787">
    <property type="term" value="F:hydrolase activity"/>
    <property type="evidence" value="ECO:0007669"/>
    <property type="project" value="UniProtKB-KW"/>
</dbReference>
<dbReference type="OrthoDB" id="425534at2759"/>
<feature type="non-terminal residue" evidence="4">
    <location>
        <position position="473"/>
    </location>
</feature>
<dbReference type="AlphaFoldDB" id="A0A6A5VBZ1"/>
<feature type="non-terminal residue" evidence="4">
    <location>
        <position position="1"/>
    </location>
</feature>
<gene>
    <name evidence="4" type="ORF">BU23DRAFT_389945</name>
</gene>
<dbReference type="PANTHER" id="PTHR43248:SF25">
    <property type="entry name" value="AB HYDROLASE-1 DOMAIN-CONTAINING PROTEIN-RELATED"/>
    <property type="match status" value="1"/>
</dbReference>